<keyword evidence="1" id="KW-0472">Membrane</keyword>
<sequence>MLERDPGQRLSGAAERRQRNEELPTLLCLTAGGPRASVLYYYLYKRTSEYLGDPRLYEDSPWLRELFARVRQ</sequence>
<comment type="caution">
    <text evidence="1">The sequence shown here is derived from an EMBL/GenBank/DDBJ whole genome shotgun (WGS) entry which is preliminary data.</text>
</comment>
<dbReference type="AlphaFoldDB" id="A0A4Z2F4T6"/>
<dbReference type="EMBL" id="SRLO01001713">
    <property type="protein sequence ID" value="TNN35761.1"/>
    <property type="molecule type" value="Genomic_DNA"/>
</dbReference>
<evidence type="ECO:0000313" key="2">
    <source>
        <dbReference type="Proteomes" id="UP000314294"/>
    </source>
</evidence>
<keyword evidence="2" id="KW-1185">Reference proteome</keyword>
<dbReference type="Proteomes" id="UP000314294">
    <property type="component" value="Unassembled WGS sequence"/>
</dbReference>
<reference evidence="1 2" key="1">
    <citation type="submission" date="2019-03" db="EMBL/GenBank/DDBJ databases">
        <title>First draft genome of Liparis tanakae, snailfish: a comprehensive survey of snailfish specific genes.</title>
        <authorList>
            <person name="Kim W."/>
            <person name="Song I."/>
            <person name="Jeong J.-H."/>
            <person name="Kim D."/>
            <person name="Kim S."/>
            <person name="Ryu S."/>
            <person name="Song J.Y."/>
            <person name="Lee S.K."/>
        </authorList>
    </citation>
    <scope>NUCLEOTIDE SEQUENCE [LARGE SCALE GENOMIC DNA]</scope>
    <source>
        <tissue evidence="1">Muscle</tissue>
    </source>
</reference>
<proteinExistence type="predicted"/>
<name>A0A4Z2F4T6_9TELE</name>
<protein>
    <submittedName>
        <fullName evidence="1">Transmembrane protein 138</fullName>
    </submittedName>
</protein>
<keyword evidence="1" id="KW-0812">Transmembrane</keyword>
<accession>A0A4Z2F4T6</accession>
<dbReference type="OrthoDB" id="189688at2759"/>
<dbReference type="InterPro" id="IPR024133">
    <property type="entry name" value="TM_138"/>
</dbReference>
<gene>
    <name evidence="1" type="primary">tmem138_1</name>
    <name evidence="1" type="ORF">EYF80_054077</name>
</gene>
<evidence type="ECO:0000313" key="1">
    <source>
        <dbReference type="EMBL" id="TNN35761.1"/>
    </source>
</evidence>
<organism evidence="1 2">
    <name type="scientific">Liparis tanakae</name>
    <name type="common">Tanaka's snailfish</name>
    <dbReference type="NCBI Taxonomy" id="230148"/>
    <lineage>
        <taxon>Eukaryota</taxon>
        <taxon>Metazoa</taxon>
        <taxon>Chordata</taxon>
        <taxon>Craniata</taxon>
        <taxon>Vertebrata</taxon>
        <taxon>Euteleostomi</taxon>
        <taxon>Actinopterygii</taxon>
        <taxon>Neopterygii</taxon>
        <taxon>Teleostei</taxon>
        <taxon>Neoteleostei</taxon>
        <taxon>Acanthomorphata</taxon>
        <taxon>Eupercaria</taxon>
        <taxon>Perciformes</taxon>
        <taxon>Cottioidei</taxon>
        <taxon>Cottales</taxon>
        <taxon>Liparidae</taxon>
        <taxon>Liparis</taxon>
    </lineage>
</organism>
<dbReference type="Pfam" id="PF14935">
    <property type="entry name" value="TMEM138"/>
    <property type="match status" value="1"/>
</dbReference>